<sequence length="522" mass="59857">MKTMKIGIKFFITILFLSFFVRATECKAEETLRYDDLKIMKKVCIYVDISGSVKSMEEYREYILSLLYDYFYKSDRVKCRIYTFDEDVSQLGNNYSLQSEEVSWDSFIDYGKKNTDLDKVLENILDLKTDDVELENGDINEPWEVIIISDMYDSKNSSHYETMNWGTVQNAHLHLITWENESERVNGLEQVKLNGVEEIRLQEGKKTDTVKAAEEVLEMCAEIMYGCGMNWESFSQLSNTNGKADEYYVHCNEPLPESDASGMTLVGSDDTENGCFYYTEGRELRKLAGVIKDRKCEVMLIPQITVSFQTDPFTDFIYEGSKFEVIIKAEYDGKPTDIMNNSCLCFTERNTKKKHNMPLTYEEPVYAGSIYLDRGEYQVTVERFGKCAVGIRQTVLVSAPKIDICAASDKSQLKDILSNIAVTDEEVRINLSDYIGCIVQTGQGRHGLLHNPEDKLVYSAWFDKNKNQTTPRCRVEGTNLIILGKVKEESIIKIQVEYSELNKYTQGVRFVGLFKVGDVKPD</sequence>
<dbReference type="SUPFAM" id="SSF53300">
    <property type="entry name" value="vWA-like"/>
    <property type="match status" value="1"/>
</dbReference>
<dbReference type="InterPro" id="IPR036465">
    <property type="entry name" value="vWFA_dom_sf"/>
</dbReference>
<dbReference type="Proteomes" id="UP000260812">
    <property type="component" value="Unassembled WGS sequence"/>
</dbReference>
<comment type="caution">
    <text evidence="1">The sequence shown here is derived from an EMBL/GenBank/DDBJ whole genome shotgun (WGS) entry which is preliminary data.</text>
</comment>
<accession>A0A3E3IBJ0</accession>
<reference evidence="1" key="1">
    <citation type="submission" date="2018-08" db="EMBL/GenBank/DDBJ databases">
        <title>A genome reference for cultivated species of the human gut microbiota.</title>
        <authorList>
            <person name="Zou Y."/>
            <person name="Xue W."/>
            <person name="Luo G."/>
        </authorList>
    </citation>
    <scope>NUCLEOTIDE SEQUENCE [LARGE SCALE GENOMIC DNA]</scope>
    <source>
        <strain evidence="1">TF05-5AC</strain>
    </source>
</reference>
<dbReference type="EMBL" id="QVLV01000002">
    <property type="protein sequence ID" value="RGE64371.1"/>
    <property type="molecule type" value="Genomic_DNA"/>
</dbReference>
<evidence type="ECO:0008006" key="3">
    <source>
        <dbReference type="Google" id="ProtNLM"/>
    </source>
</evidence>
<protein>
    <recommendedName>
        <fullName evidence="3">VWA domain-containing protein</fullName>
    </recommendedName>
</protein>
<keyword evidence="2" id="KW-1185">Reference proteome</keyword>
<dbReference type="RefSeq" id="WP_117543953.1">
    <property type="nucleotide sequence ID" value="NZ_QVLV01000002.1"/>
</dbReference>
<evidence type="ECO:0000313" key="2">
    <source>
        <dbReference type="Proteomes" id="UP000260812"/>
    </source>
</evidence>
<proteinExistence type="predicted"/>
<evidence type="ECO:0000313" key="1">
    <source>
        <dbReference type="EMBL" id="RGE64371.1"/>
    </source>
</evidence>
<dbReference type="GeneID" id="97986212"/>
<organism evidence="1 2">
    <name type="scientific">Eisenbergiella massiliensis</name>
    <dbReference type="NCBI Taxonomy" id="1720294"/>
    <lineage>
        <taxon>Bacteria</taxon>
        <taxon>Bacillati</taxon>
        <taxon>Bacillota</taxon>
        <taxon>Clostridia</taxon>
        <taxon>Lachnospirales</taxon>
        <taxon>Lachnospiraceae</taxon>
        <taxon>Eisenbergiella</taxon>
    </lineage>
</organism>
<name>A0A3E3IBJ0_9FIRM</name>
<gene>
    <name evidence="1" type="ORF">DXC51_04760</name>
</gene>
<dbReference type="AlphaFoldDB" id="A0A3E3IBJ0"/>